<reference evidence="2" key="1">
    <citation type="submission" date="2021-01" db="EMBL/GenBank/DDBJ databases">
        <title>Phytophthora aleatoria, a newly-described species from Pinus radiata is distinct from Phytophthora cactorum isolates based on comparative genomics.</title>
        <authorList>
            <person name="Mcdougal R."/>
            <person name="Panda P."/>
            <person name="Williams N."/>
            <person name="Studholme D.J."/>
        </authorList>
    </citation>
    <scope>NUCLEOTIDE SEQUENCE</scope>
    <source>
        <strain evidence="2">NZFS 4037</strain>
    </source>
</reference>
<evidence type="ECO:0000313" key="2">
    <source>
        <dbReference type="EMBL" id="KAG6977335.1"/>
    </source>
</evidence>
<feature type="compositionally biased region" description="Polar residues" evidence="1">
    <location>
        <begin position="294"/>
        <end position="308"/>
    </location>
</feature>
<sequence>MERFGGGFKKGGRGFSRAGASDGGDKGSVPPAKGKFKLRTSKDPLPLLAKKQPSRESKPKAKFLASAGAGAATEKQNNAKPGLFSANSFMRPLATDAPTKKSTGFSFMKLQPKSTELGKPPADTSTKAVLPSFSGLKPLLGKFSANALTKKKSKRTSEAGTKNKKPLFKPQAKGTLPFAFRAETKSSTAKKRKAAESLPEDKKNAFPSKTGRAKPSFALKNPARGKNTENQSEVCGENTKASGSSTSFATKMGAMRTKVNDGAVLKKRGLLATSTVAVPASKRSKTQDVRSLGDPNSMTNGVIKSGSPSGDARHENEDSSVSASLVAPVFKPAQTSPGFVVDAELGAVPSSSDWRDDCLSGVEEELAVKLLCTVDDDKEDEFLTRAAAIQEFTDRMGLEQKQLHNRLLDAHADVSESLLDALTDLMVEEGGIGIDKLDFDMNIDVDVNAAFLQDDEIQVIQ</sequence>
<feature type="region of interest" description="Disordered" evidence="1">
    <location>
        <begin position="281"/>
        <end position="319"/>
    </location>
</feature>
<gene>
    <name evidence="2" type="ORF">JG688_00000466</name>
</gene>
<dbReference type="EMBL" id="JAENGY010000008">
    <property type="protein sequence ID" value="KAG6977335.1"/>
    <property type="molecule type" value="Genomic_DNA"/>
</dbReference>
<feature type="compositionally biased region" description="Polar residues" evidence="1">
    <location>
        <begin position="228"/>
        <end position="249"/>
    </location>
</feature>
<name>A0A8J5JE84_9STRA</name>
<feature type="region of interest" description="Disordered" evidence="1">
    <location>
        <begin position="146"/>
        <end position="249"/>
    </location>
</feature>
<evidence type="ECO:0000313" key="3">
    <source>
        <dbReference type="Proteomes" id="UP000709295"/>
    </source>
</evidence>
<dbReference type="AlphaFoldDB" id="A0A8J5JE84"/>
<comment type="caution">
    <text evidence="2">The sequence shown here is derived from an EMBL/GenBank/DDBJ whole genome shotgun (WGS) entry which is preliminary data.</text>
</comment>
<evidence type="ECO:0000256" key="1">
    <source>
        <dbReference type="SAM" id="MobiDB-lite"/>
    </source>
</evidence>
<accession>A0A8J5JE84</accession>
<dbReference type="Proteomes" id="UP000709295">
    <property type="component" value="Unassembled WGS sequence"/>
</dbReference>
<feature type="region of interest" description="Disordered" evidence="1">
    <location>
        <begin position="1"/>
        <end position="84"/>
    </location>
</feature>
<organism evidence="2 3">
    <name type="scientific">Phytophthora aleatoria</name>
    <dbReference type="NCBI Taxonomy" id="2496075"/>
    <lineage>
        <taxon>Eukaryota</taxon>
        <taxon>Sar</taxon>
        <taxon>Stramenopiles</taxon>
        <taxon>Oomycota</taxon>
        <taxon>Peronosporomycetes</taxon>
        <taxon>Peronosporales</taxon>
        <taxon>Peronosporaceae</taxon>
        <taxon>Phytophthora</taxon>
    </lineage>
</organism>
<keyword evidence="3" id="KW-1185">Reference proteome</keyword>
<protein>
    <submittedName>
        <fullName evidence="2">Uncharacterized protein</fullName>
    </submittedName>
</protein>
<proteinExistence type="predicted"/>